<keyword evidence="2" id="KW-1185">Reference proteome</keyword>
<gene>
    <name evidence="1" type="ORF">DFQ12_2698</name>
</gene>
<reference evidence="1 2" key="1">
    <citation type="submission" date="2018-09" db="EMBL/GenBank/DDBJ databases">
        <title>Genomic Encyclopedia of Type Strains, Phase III (KMG-III): the genomes of soil and plant-associated and newly described type strains.</title>
        <authorList>
            <person name="Whitman W."/>
        </authorList>
    </citation>
    <scope>NUCLEOTIDE SEQUENCE [LARGE SCALE GENOMIC DNA]</scope>
    <source>
        <strain evidence="1 2">CECT 7938</strain>
    </source>
</reference>
<dbReference type="EMBL" id="RAPY01000002">
    <property type="protein sequence ID" value="RKE52461.1"/>
    <property type="molecule type" value="Genomic_DNA"/>
</dbReference>
<comment type="caution">
    <text evidence="1">The sequence shown here is derived from an EMBL/GenBank/DDBJ whole genome shotgun (WGS) entry which is preliminary data.</text>
</comment>
<accession>A0A420B6Z5</accession>
<dbReference type="AlphaFoldDB" id="A0A420B6Z5"/>
<proteinExistence type="predicted"/>
<dbReference type="Proteomes" id="UP000286246">
    <property type="component" value="Unassembled WGS sequence"/>
</dbReference>
<organism evidence="1 2">
    <name type="scientific">Sphingobacterium detergens</name>
    <dbReference type="NCBI Taxonomy" id="1145106"/>
    <lineage>
        <taxon>Bacteria</taxon>
        <taxon>Pseudomonadati</taxon>
        <taxon>Bacteroidota</taxon>
        <taxon>Sphingobacteriia</taxon>
        <taxon>Sphingobacteriales</taxon>
        <taxon>Sphingobacteriaceae</taxon>
        <taxon>Sphingobacterium</taxon>
    </lineage>
</organism>
<protein>
    <submittedName>
        <fullName evidence="1">Uncharacterized protein</fullName>
    </submittedName>
</protein>
<evidence type="ECO:0000313" key="2">
    <source>
        <dbReference type="Proteomes" id="UP000286246"/>
    </source>
</evidence>
<sequence length="127" mass="14340">MIQIHVLFAQKVSGGEKLIEKFLKELSIKQPIPDSIIKQYIVSDGTDSSINKIQNSLVLVRTAYLNNADKPTGFKVEELTIGTTEAGTRYYGIRLDSEHSLNFVVWKDKIKSISSYTDSSYNTTIFF</sequence>
<name>A0A420B6Z5_SPHD1</name>
<evidence type="ECO:0000313" key="1">
    <source>
        <dbReference type="EMBL" id="RKE52461.1"/>
    </source>
</evidence>
<dbReference type="RefSeq" id="WP_147420408.1">
    <property type="nucleotide sequence ID" value="NZ_RAPY01000002.1"/>
</dbReference>